<dbReference type="InterPro" id="IPR018199">
    <property type="entry name" value="Ribosomal_eS4_N_CS"/>
</dbReference>
<evidence type="ECO:0000256" key="6">
    <source>
        <dbReference type="PIRNR" id="PIRNR002116"/>
    </source>
</evidence>
<dbReference type="Pfam" id="PF01479">
    <property type="entry name" value="S4"/>
    <property type="match status" value="1"/>
</dbReference>
<dbReference type="GO" id="GO:0003735">
    <property type="term" value="F:structural constituent of ribosome"/>
    <property type="evidence" value="ECO:0007669"/>
    <property type="project" value="UniProtKB-UniRule"/>
</dbReference>
<dbReference type="InterPro" id="IPR013843">
    <property type="entry name" value="Ribosomal_eS4_N"/>
</dbReference>
<keyword evidence="9" id="KW-1185">Reference proteome</keyword>
<dbReference type="GO" id="GO:0019843">
    <property type="term" value="F:rRNA binding"/>
    <property type="evidence" value="ECO:0007669"/>
    <property type="project" value="UniProtKB-UniRule"/>
</dbReference>
<gene>
    <name evidence="8" type="ORF">GBAR_LOCUS27556</name>
</gene>
<accession>A0AA35XF47</accession>
<dbReference type="PANTHER" id="PTHR11581:SF0">
    <property type="entry name" value="SMALL RIBOSOMAL SUBUNIT PROTEIN ES4"/>
    <property type="match status" value="1"/>
</dbReference>
<dbReference type="GO" id="GO:0022627">
    <property type="term" value="C:cytosolic small ribosomal subunit"/>
    <property type="evidence" value="ECO:0007669"/>
    <property type="project" value="TreeGrafter"/>
</dbReference>
<protein>
    <recommendedName>
        <fullName evidence="6">40S ribosomal protein S4</fullName>
    </recommendedName>
</protein>
<dbReference type="SMART" id="SM00363">
    <property type="entry name" value="S4"/>
    <property type="match status" value="1"/>
</dbReference>
<dbReference type="InterPro" id="IPR014722">
    <property type="entry name" value="Rib_uL2_dom2"/>
</dbReference>
<evidence type="ECO:0000313" key="8">
    <source>
        <dbReference type="EMBL" id="CAI8050096.1"/>
    </source>
</evidence>
<sequence>MARGPKKHLKRFNAPNHWMLDKLSGRYAPRPSTGPHKLRECIPLVVFLRNRLKYALTADEVKKIVKQRLIKVDGKVRTDPTYPAGFMDVVTIDKTGENFRLLYDVKGRFTVHRIMTEEAKYKLGKVKRVALGQKGVPYCVTHDGRTIRYPDPAIKVNDAVRIDIASGKITDHIKFDVGNLCMVTGGRNLGRVGVITNRERHHGSFDIIHVKDSLGHTFATRFTNVFVLVREIDPWCRYPKQKGVRLSIAEERDRRIEAKQVA</sequence>
<dbReference type="InterPro" id="IPR002942">
    <property type="entry name" value="S4_RNA-bd"/>
</dbReference>
<dbReference type="Pfam" id="PF08071">
    <property type="entry name" value="RS4NT"/>
    <property type="match status" value="1"/>
</dbReference>
<dbReference type="EMBL" id="CASHTH010003834">
    <property type="protein sequence ID" value="CAI8050096.1"/>
    <property type="molecule type" value="Genomic_DNA"/>
</dbReference>
<dbReference type="InterPro" id="IPR041982">
    <property type="entry name" value="Ribosomal_eS4_KOW"/>
</dbReference>
<dbReference type="InterPro" id="IPR036986">
    <property type="entry name" value="S4_RNA-bd_sf"/>
</dbReference>
<evidence type="ECO:0000256" key="4">
    <source>
        <dbReference type="ARBA" id="ARBA00022980"/>
    </source>
</evidence>
<evidence type="ECO:0000256" key="3">
    <source>
        <dbReference type="ARBA" id="ARBA00022884"/>
    </source>
</evidence>
<keyword evidence="4 6" id="KW-0689">Ribosomal protein</keyword>
<evidence type="ECO:0000256" key="2">
    <source>
        <dbReference type="ARBA" id="ARBA00022730"/>
    </source>
</evidence>
<dbReference type="PROSITE" id="PS50889">
    <property type="entry name" value="S4"/>
    <property type="match status" value="1"/>
</dbReference>
<comment type="caution">
    <text evidence="8">The sequence shown here is derived from an EMBL/GenBank/DDBJ whole genome shotgun (WGS) entry which is preliminary data.</text>
</comment>
<dbReference type="InterPro" id="IPR038237">
    <property type="entry name" value="Ribosomal_eS4_central_sf"/>
</dbReference>
<dbReference type="FunFam" id="2.30.30.30:FF:000005">
    <property type="entry name" value="40S ribosomal protein S4"/>
    <property type="match status" value="1"/>
</dbReference>
<dbReference type="AlphaFoldDB" id="A0AA35XF47"/>
<reference evidence="8" key="1">
    <citation type="submission" date="2023-03" db="EMBL/GenBank/DDBJ databases">
        <authorList>
            <person name="Steffen K."/>
            <person name="Cardenas P."/>
        </authorList>
    </citation>
    <scope>NUCLEOTIDE SEQUENCE</scope>
</reference>
<dbReference type="PIRSF" id="PIRSF002116">
    <property type="entry name" value="Ribosomal_S4"/>
    <property type="match status" value="1"/>
</dbReference>
<dbReference type="Proteomes" id="UP001174909">
    <property type="component" value="Unassembled WGS sequence"/>
</dbReference>
<dbReference type="InterPro" id="IPR000876">
    <property type="entry name" value="Ribosomal_eS4"/>
</dbReference>
<dbReference type="FunFam" id="3.10.290.10:FF:000051">
    <property type="entry name" value="40S ribosomal protein S4, X isoform"/>
    <property type="match status" value="1"/>
</dbReference>
<comment type="similarity">
    <text evidence="1 6">Belongs to the eukaryotic ribosomal protein eS4 family.</text>
</comment>
<dbReference type="Gene3D" id="2.30.30.30">
    <property type="match status" value="1"/>
</dbReference>
<evidence type="ECO:0000256" key="1">
    <source>
        <dbReference type="ARBA" id="ARBA00007500"/>
    </source>
</evidence>
<dbReference type="PANTHER" id="PTHR11581">
    <property type="entry name" value="30S/40S RIBOSOMAL PROTEIN S4"/>
    <property type="match status" value="1"/>
</dbReference>
<keyword evidence="5 6" id="KW-0687">Ribonucleoprotein</keyword>
<dbReference type="PROSITE" id="PS00528">
    <property type="entry name" value="RIBOSOMAL_S4E"/>
    <property type="match status" value="1"/>
</dbReference>
<dbReference type="Pfam" id="PF00900">
    <property type="entry name" value="Ribosomal_S4e"/>
    <property type="match status" value="1"/>
</dbReference>
<dbReference type="InterPro" id="IPR005824">
    <property type="entry name" value="KOW"/>
</dbReference>
<organism evidence="8 9">
    <name type="scientific">Geodia barretti</name>
    <name type="common">Barrett's horny sponge</name>
    <dbReference type="NCBI Taxonomy" id="519541"/>
    <lineage>
        <taxon>Eukaryota</taxon>
        <taxon>Metazoa</taxon>
        <taxon>Porifera</taxon>
        <taxon>Demospongiae</taxon>
        <taxon>Heteroscleromorpha</taxon>
        <taxon>Tetractinellida</taxon>
        <taxon>Astrophorina</taxon>
        <taxon>Geodiidae</taxon>
        <taxon>Geodia</taxon>
    </lineage>
</organism>
<dbReference type="GO" id="GO:0006412">
    <property type="term" value="P:translation"/>
    <property type="evidence" value="ECO:0007669"/>
    <property type="project" value="InterPro"/>
</dbReference>
<keyword evidence="2 6" id="KW-0699">rRNA-binding</keyword>
<dbReference type="Pfam" id="PF16121">
    <property type="entry name" value="40S_S4_C"/>
    <property type="match status" value="1"/>
</dbReference>
<dbReference type="SUPFAM" id="SSF55174">
    <property type="entry name" value="Alpha-L RNA-binding motif"/>
    <property type="match status" value="1"/>
</dbReference>
<dbReference type="Gene3D" id="2.40.50.740">
    <property type="match status" value="1"/>
</dbReference>
<dbReference type="InterPro" id="IPR013845">
    <property type="entry name" value="Ribosomal_eS4_central_region"/>
</dbReference>
<evidence type="ECO:0000313" key="9">
    <source>
        <dbReference type="Proteomes" id="UP001174909"/>
    </source>
</evidence>
<dbReference type="InterPro" id="IPR032277">
    <property type="entry name" value="Ribosomal_eS4_C"/>
</dbReference>
<evidence type="ECO:0000259" key="7">
    <source>
        <dbReference type="SMART" id="SM00363"/>
    </source>
</evidence>
<dbReference type="CDD" id="cd00165">
    <property type="entry name" value="S4"/>
    <property type="match status" value="1"/>
</dbReference>
<feature type="domain" description="RNA-binding S4" evidence="7">
    <location>
        <begin position="42"/>
        <end position="106"/>
    </location>
</feature>
<dbReference type="Gene3D" id="3.10.290.10">
    <property type="entry name" value="RNA-binding S4 domain"/>
    <property type="match status" value="1"/>
</dbReference>
<keyword evidence="3 6" id="KW-0694">RNA-binding</keyword>
<dbReference type="CDD" id="cd06087">
    <property type="entry name" value="KOW_RPS4"/>
    <property type="match status" value="1"/>
</dbReference>
<dbReference type="HAMAP" id="MF_00485">
    <property type="entry name" value="Ribosomal_eS4"/>
    <property type="match status" value="1"/>
</dbReference>
<dbReference type="Pfam" id="PF00467">
    <property type="entry name" value="KOW"/>
    <property type="match status" value="1"/>
</dbReference>
<name>A0AA35XF47_GEOBA</name>
<dbReference type="FunFam" id="2.40.50.740:FF:000001">
    <property type="entry name" value="40S ribosomal protein S4"/>
    <property type="match status" value="1"/>
</dbReference>
<evidence type="ECO:0000256" key="5">
    <source>
        <dbReference type="ARBA" id="ARBA00023274"/>
    </source>
</evidence>
<proteinExistence type="inferred from homology"/>